<organism evidence="3 4">
    <name type="scientific">Mycoplasmoides gallisepticum (strain R(low / passage 15 / clone 2))</name>
    <name type="common">Mycoplasma gallisepticum</name>
    <dbReference type="NCBI Taxonomy" id="710127"/>
    <lineage>
        <taxon>Bacteria</taxon>
        <taxon>Bacillati</taxon>
        <taxon>Mycoplasmatota</taxon>
        <taxon>Mycoplasmoidales</taxon>
        <taxon>Mycoplasmoidaceae</taxon>
        <taxon>Mycoplasmoides</taxon>
    </lineage>
</organism>
<keyword evidence="3" id="KW-0449">Lipoprotein</keyword>
<evidence type="ECO:0000259" key="2">
    <source>
        <dbReference type="Pfam" id="PF05692"/>
    </source>
</evidence>
<gene>
    <name evidence="3" type="primary">vlhA.5.01b</name>
    <name evidence="3" type="ORF">MGA_1234</name>
</gene>
<dbReference type="KEGG" id="mga:MGA_1234"/>
<name>D3DEJ2_MYCGA</name>
<reference evidence="3 4" key="1">
    <citation type="journal article" date="2003" name="Microbiology">
        <title>The complete genome sequence of the avian pathogen Mycoplasma gallisepticum strain R(low).</title>
        <authorList>
            <person name="Papazisi L."/>
            <person name="Gorton T.S."/>
            <person name="Kutish G."/>
            <person name="Markham P.F."/>
            <person name="Browning G.F."/>
            <person name="Nguyen D.K."/>
            <person name="Swartzell S."/>
            <person name="Madan A."/>
            <person name="Mahairas G."/>
            <person name="Geary S.J."/>
        </authorList>
    </citation>
    <scope>NUCLEOTIDE SEQUENCE [LARGE SCALE GENOMIC DNA]</scope>
    <source>
        <strain evidence="4">R(low / passage 15 / clone 2)</strain>
    </source>
</reference>
<dbReference type="InterPro" id="IPR008692">
    <property type="entry name" value="Hemogglutn_Mycoplasma"/>
</dbReference>
<dbReference type="Pfam" id="PF05692">
    <property type="entry name" value="Myco_haema"/>
    <property type="match status" value="1"/>
</dbReference>
<protein>
    <submittedName>
        <fullName evidence="3">VlhA.5.01 variable lipoprotein family domain protein</fullName>
    </submittedName>
</protein>
<accession>D3DEJ2</accession>
<keyword evidence="4" id="KW-1185">Reference proteome</keyword>
<dbReference type="HOGENOM" id="CLU_078209_0_0_14"/>
<dbReference type="AlphaFoldDB" id="D3DEJ2"/>
<evidence type="ECO:0000313" key="4">
    <source>
        <dbReference type="Proteomes" id="UP000001418"/>
    </source>
</evidence>
<feature type="domain" description="Haemagglutinin Mycoplasma" evidence="2">
    <location>
        <begin position="4"/>
        <end position="308"/>
    </location>
</feature>
<feature type="region of interest" description="Disordered" evidence="1">
    <location>
        <begin position="130"/>
        <end position="151"/>
    </location>
</feature>
<evidence type="ECO:0000313" key="3">
    <source>
        <dbReference type="EMBL" id="ADB96873.1"/>
    </source>
</evidence>
<dbReference type="EMBL" id="AE015450">
    <property type="protein sequence ID" value="ADB96873.1"/>
    <property type="molecule type" value="Genomic_DNA"/>
</dbReference>
<evidence type="ECO:0000256" key="1">
    <source>
        <dbReference type="SAM" id="MobiDB-lite"/>
    </source>
</evidence>
<feature type="region of interest" description="Disordered" evidence="1">
    <location>
        <begin position="289"/>
        <end position="309"/>
    </location>
</feature>
<dbReference type="Proteomes" id="UP000001418">
    <property type="component" value="Chromosome"/>
</dbReference>
<proteinExistence type="predicted"/>
<sequence length="309" mass="33936">MGMVESTHDQPQPWNYGFGAYSVDLGAGAAGSTTPMEQSVLNFNYFRRMPWANDTMLAQDQPNATDVSWVYGLFGDNTKYTFNFNYYCPQTGYLYFPYKLVKTSDKVGLQYKLNQADPVAIQFSEVAATASTPAPAETDGTQESAETTTANEEVNPMPSINTINVAKVTLTNLKYGSNTIEFSVPSTNEEANTKVTPMIGNMYISSSPDAKNKVYNDIFGNEVASNNNDLTINFVTGYTLAADYSTFMVPYTTKLANISDSQSIRRFLIGFVGGTIVRSSKTNGDWFNTGNNPQKAPGNSGTKRTFTFM</sequence>
<feature type="compositionally biased region" description="Polar residues" evidence="1">
    <location>
        <begin position="139"/>
        <end position="151"/>
    </location>
</feature>